<dbReference type="InterPro" id="IPR001173">
    <property type="entry name" value="Glyco_trans_2-like"/>
</dbReference>
<dbReference type="CDD" id="cd00761">
    <property type="entry name" value="Glyco_tranf_GTA_type"/>
    <property type="match status" value="1"/>
</dbReference>
<dbReference type="Pfam" id="PF00535">
    <property type="entry name" value="Glycos_transf_2"/>
    <property type="match status" value="1"/>
</dbReference>
<comment type="subcellular location">
    <subcellularLocation>
        <location evidence="1">Cell membrane</location>
    </subcellularLocation>
</comment>
<dbReference type="PANTHER" id="PTHR43646">
    <property type="entry name" value="GLYCOSYLTRANSFERASE"/>
    <property type="match status" value="1"/>
</dbReference>
<evidence type="ECO:0000313" key="7">
    <source>
        <dbReference type="EMBL" id="KMS56571.1"/>
    </source>
</evidence>
<keyword evidence="8" id="KW-1185">Reference proteome</keyword>
<dbReference type="PANTHER" id="PTHR43646:SF2">
    <property type="entry name" value="GLYCOSYLTRANSFERASE 2-LIKE DOMAIN-CONTAINING PROTEIN"/>
    <property type="match status" value="1"/>
</dbReference>
<keyword evidence="3" id="KW-0328">Glycosyltransferase</keyword>
<dbReference type="EMBL" id="JACU01000004">
    <property type="protein sequence ID" value="KMS56571.1"/>
    <property type="molecule type" value="Genomic_DNA"/>
</dbReference>
<dbReference type="GO" id="GO:0016757">
    <property type="term" value="F:glycosyltransferase activity"/>
    <property type="evidence" value="ECO:0007669"/>
    <property type="project" value="UniProtKB-KW"/>
</dbReference>
<evidence type="ECO:0000256" key="4">
    <source>
        <dbReference type="ARBA" id="ARBA00022679"/>
    </source>
</evidence>
<keyword evidence="5" id="KW-0472">Membrane</keyword>
<keyword evidence="2" id="KW-1003">Cell membrane</keyword>
<proteinExistence type="predicted"/>
<dbReference type="PATRIC" id="fig|1114963.3.peg.2196"/>
<accession>A0A0J7XY35</accession>
<evidence type="ECO:0000256" key="5">
    <source>
        <dbReference type="ARBA" id="ARBA00023136"/>
    </source>
</evidence>
<evidence type="ECO:0000259" key="6">
    <source>
        <dbReference type="Pfam" id="PF00535"/>
    </source>
</evidence>
<dbReference type="Gene3D" id="3.90.550.10">
    <property type="entry name" value="Spore Coat Polysaccharide Biosynthesis Protein SpsA, Chain A"/>
    <property type="match status" value="1"/>
</dbReference>
<evidence type="ECO:0000256" key="1">
    <source>
        <dbReference type="ARBA" id="ARBA00004236"/>
    </source>
</evidence>
<gene>
    <name evidence="7" type="ORF">V474_16810</name>
</gene>
<dbReference type="InterPro" id="IPR029044">
    <property type="entry name" value="Nucleotide-diphossugar_trans"/>
</dbReference>
<protein>
    <submittedName>
        <fullName evidence="7">Glycosyl transferase family 2</fullName>
    </submittedName>
</protein>
<dbReference type="Proteomes" id="UP000052268">
    <property type="component" value="Unassembled WGS sequence"/>
</dbReference>
<sequence>MPESGTDDGNPSDIDICVCVPARNEAARLPVLFAALAAQTCRGPVLLAVAVNNSNDDSFAVIEQARVRYAGQLVIHVEQVTFAPEMAHAGSARRLAMDTGLGLTPASERGVLVSTDADTRPPPEWLDNIASAIARGADIVGGRIEIEPGEPLPEGVLRLRSAWDRYWEAVRAIEDTEDPLPWDEAPRHGDHTGASLAIRTVLYQQCGGVPLLRTGEDRALVNAALVQGGRLSHPTNVFTRVSPRRDGRAETGMAAAMQEMFDLAAAGTSPRAPALHHWQKRAAWRRTLRALPGGQAMIAQQEPLLAPMPHDMVLEIGT</sequence>
<comment type="caution">
    <text evidence="7">The sequence shown here is derived from an EMBL/GenBank/DDBJ whole genome shotgun (WGS) entry which is preliminary data.</text>
</comment>
<dbReference type="OrthoDB" id="114108at2"/>
<name>A0A0J7XY35_9SPHN</name>
<organism evidence="7 8">
    <name type="scientific">Novosphingobium barchaimii LL02</name>
    <dbReference type="NCBI Taxonomy" id="1114963"/>
    <lineage>
        <taxon>Bacteria</taxon>
        <taxon>Pseudomonadati</taxon>
        <taxon>Pseudomonadota</taxon>
        <taxon>Alphaproteobacteria</taxon>
        <taxon>Sphingomonadales</taxon>
        <taxon>Sphingomonadaceae</taxon>
        <taxon>Novosphingobium</taxon>
    </lineage>
</organism>
<dbReference type="RefSeq" id="WP_059151418.1">
    <property type="nucleotide sequence ID" value="NZ_KQ130453.1"/>
</dbReference>
<evidence type="ECO:0000256" key="3">
    <source>
        <dbReference type="ARBA" id="ARBA00022676"/>
    </source>
</evidence>
<evidence type="ECO:0000313" key="8">
    <source>
        <dbReference type="Proteomes" id="UP000052268"/>
    </source>
</evidence>
<keyword evidence="4 7" id="KW-0808">Transferase</keyword>
<dbReference type="AlphaFoldDB" id="A0A0J7XY35"/>
<dbReference type="SUPFAM" id="SSF53448">
    <property type="entry name" value="Nucleotide-diphospho-sugar transferases"/>
    <property type="match status" value="1"/>
</dbReference>
<feature type="domain" description="Glycosyltransferase 2-like" evidence="6">
    <location>
        <begin position="17"/>
        <end position="154"/>
    </location>
</feature>
<reference evidence="7 8" key="1">
    <citation type="journal article" date="2015" name="G3 (Bethesda)">
        <title>Insights into Ongoing Evolution of the Hexachlorocyclohexane Catabolic Pathway from Comparative Genomics of Ten Sphingomonadaceae Strains.</title>
        <authorList>
            <person name="Pearce S.L."/>
            <person name="Oakeshott J.G."/>
            <person name="Pandey G."/>
        </authorList>
    </citation>
    <scope>NUCLEOTIDE SEQUENCE [LARGE SCALE GENOMIC DNA]</scope>
    <source>
        <strain evidence="7 8">LL02</strain>
    </source>
</reference>
<evidence type="ECO:0000256" key="2">
    <source>
        <dbReference type="ARBA" id="ARBA00022475"/>
    </source>
</evidence>
<dbReference type="GO" id="GO:0005886">
    <property type="term" value="C:plasma membrane"/>
    <property type="evidence" value="ECO:0007669"/>
    <property type="project" value="UniProtKB-SubCell"/>
</dbReference>